<dbReference type="PROSITE" id="PS51257">
    <property type="entry name" value="PROKAR_LIPOPROTEIN"/>
    <property type="match status" value="1"/>
</dbReference>
<dbReference type="EMBL" id="PXYH01000017">
    <property type="protein sequence ID" value="PSJ40031.1"/>
    <property type="molecule type" value="Genomic_DNA"/>
</dbReference>
<evidence type="ECO:0000259" key="2">
    <source>
        <dbReference type="Pfam" id="PF19878"/>
    </source>
</evidence>
<dbReference type="SUPFAM" id="SSF53474">
    <property type="entry name" value="alpha/beta-Hydrolases"/>
    <property type="match status" value="1"/>
</dbReference>
<sequence length="746" mass="82316">MQKGWPLLVLLLAGCTPLAQWLGKELLPVPPDALVERLPPGYHPSAPQPPYGGPHPSRVPLDLSSFPLPVLPGETGPIDTSLGPLQYPFACGTEESGLGQPLVDNRDGGGTPVYAEAGGSKLKGIIAGYSRDCLTPTRMDYFYQPEGREDFLPLPAGPLPADMAWLSRDGGRIPFVLRVERGSLNRFLYAIAMLADPAEPVTATQSPYWNRRLIFHFRGGVGIGKRQGHMKMSTLTKRLSAQLAEGYAVLGTSANVTATQYNVWLAGNTAQLAKAQFVARYGRPDHTVGLGASGGAVQQYLLAETHPGLLDALIPQYSYPDMITQSIWALDCELLEYYFDVTARDNPRWRVQENRSLVLGLPANSRVESRERRYYRWARWAGLGLRLPPLPPGATECSHSWRGLAPLTNNPHYSHHAHRYVPEVAARARFSHWHDLAHVYGVDEHGFAHRTYDNTGVQYGLAALVAGDLSLPEFLHLNAHVGSWKAPKDMVQERYWLLSGDTSLARASIWSHHNMRQVRPVALRAFADNRVDEIRVAPRARGHQEAMAAAYRAGQVFLGRVAIPIIDIRHYLDPELDMHHSFASLSSRLRLLRTRGQSDNMLIWQSLEPFDPTPAAFVLLERWLAAGRRPADAEDACWDGKGGLIARGPDVWRGPWLGVSEPGPCLRAYPPYQSPRNVAGSPLAGDLFRCALMPVAEAMALGLYGDVEVGPYRAMLEKIFPDGVCDYRLDDLARPSDAELGLAPVL</sequence>
<dbReference type="InterPro" id="IPR045556">
    <property type="entry name" value="DUF6351"/>
</dbReference>
<dbReference type="Pfam" id="PF19878">
    <property type="entry name" value="DUF6351"/>
    <property type="match status" value="1"/>
</dbReference>
<keyword evidence="4" id="KW-1185">Reference proteome</keyword>
<organism evidence="3 4">
    <name type="scientific">Zobellella taiwanensis</name>
    <dbReference type="NCBI Taxonomy" id="347535"/>
    <lineage>
        <taxon>Bacteria</taxon>
        <taxon>Pseudomonadati</taxon>
        <taxon>Pseudomonadota</taxon>
        <taxon>Gammaproteobacteria</taxon>
        <taxon>Aeromonadales</taxon>
        <taxon>Aeromonadaceae</taxon>
        <taxon>Zobellella</taxon>
    </lineage>
</organism>
<dbReference type="OrthoDB" id="3078806at2"/>
<comment type="caution">
    <text evidence="3">The sequence shown here is derived from an EMBL/GenBank/DDBJ whole genome shotgun (WGS) entry which is preliminary data.</text>
</comment>
<dbReference type="Proteomes" id="UP000242181">
    <property type="component" value="Unassembled WGS sequence"/>
</dbReference>
<evidence type="ECO:0000313" key="4">
    <source>
        <dbReference type="Proteomes" id="UP000242181"/>
    </source>
</evidence>
<dbReference type="InterPro" id="IPR029058">
    <property type="entry name" value="AB_hydrolase_fold"/>
</dbReference>
<gene>
    <name evidence="3" type="ORF">C7I36_12185</name>
</gene>
<evidence type="ECO:0000313" key="3">
    <source>
        <dbReference type="EMBL" id="PSJ40031.1"/>
    </source>
</evidence>
<protein>
    <recommendedName>
        <fullName evidence="2">DUF6351 domain-containing protein</fullName>
    </recommendedName>
</protein>
<feature type="domain" description="DUF6351" evidence="2">
    <location>
        <begin position="82"/>
        <end position="728"/>
    </location>
</feature>
<feature type="region of interest" description="Disordered" evidence="1">
    <location>
        <begin position="38"/>
        <end position="57"/>
    </location>
</feature>
<dbReference type="RefSeq" id="WP_106453983.1">
    <property type="nucleotide sequence ID" value="NZ_PXYH01000017.1"/>
</dbReference>
<reference evidence="3 4" key="1">
    <citation type="submission" date="2018-03" db="EMBL/GenBank/DDBJ databases">
        <title>The draft genome of Zobellella taiwanensis JCM 13381.</title>
        <authorList>
            <person name="Liu L."/>
            <person name="Li L."/>
            <person name="Wang T."/>
            <person name="Zhang X."/>
            <person name="Liang L."/>
        </authorList>
    </citation>
    <scope>NUCLEOTIDE SEQUENCE [LARGE SCALE GENOMIC DNA]</scope>
    <source>
        <strain evidence="3 4">JCM 13381</strain>
    </source>
</reference>
<proteinExistence type="predicted"/>
<evidence type="ECO:0000256" key="1">
    <source>
        <dbReference type="SAM" id="MobiDB-lite"/>
    </source>
</evidence>
<accession>A0A2P7QPZ1</accession>
<name>A0A2P7QPZ1_9GAMM</name>
<dbReference type="AlphaFoldDB" id="A0A2P7QPZ1"/>